<evidence type="ECO:0000256" key="7">
    <source>
        <dbReference type="ARBA" id="ARBA00023136"/>
    </source>
</evidence>
<dbReference type="Proteomes" id="UP001372834">
    <property type="component" value="Unassembled WGS sequence"/>
</dbReference>
<dbReference type="PANTHER" id="PTHR10110">
    <property type="entry name" value="SODIUM/HYDROGEN EXCHANGER"/>
    <property type="match status" value="1"/>
</dbReference>
<dbReference type="GO" id="GO:0015386">
    <property type="term" value="F:potassium:proton antiporter activity"/>
    <property type="evidence" value="ECO:0007669"/>
    <property type="project" value="TreeGrafter"/>
</dbReference>
<feature type="domain" description="Cation/H+ exchanger transmembrane" evidence="10">
    <location>
        <begin position="5"/>
        <end position="93"/>
    </location>
</feature>
<evidence type="ECO:0000256" key="5">
    <source>
        <dbReference type="ARBA" id="ARBA00023053"/>
    </source>
</evidence>
<gene>
    <name evidence="11" type="ORF">RUM43_013574</name>
</gene>
<accession>A0AAN8S9N8</accession>
<keyword evidence="4 9" id="KW-1133">Transmembrane helix</keyword>
<dbReference type="InterPro" id="IPR006153">
    <property type="entry name" value="Cation/H_exchanger_TM"/>
</dbReference>
<comment type="caution">
    <text evidence="11">The sequence shown here is derived from an EMBL/GenBank/DDBJ whole genome shotgun (WGS) entry which is preliminary data.</text>
</comment>
<feature type="transmembrane region" description="Helical" evidence="9">
    <location>
        <begin position="33"/>
        <end position="58"/>
    </location>
</feature>
<evidence type="ECO:0000256" key="2">
    <source>
        <dbReference type="ARBA" id="ARBA00022448"/>
    </source>
</evidence>
<protein>
    <recommendedName>
        <fullName evidence="10">Cation/H+ exchanger transmembrane domain-containing protein</fullName>
    </recommendedName>
</protein>
<dbReference type="Pfam" id="PF00999">
    <property type="entry name" value="Na_H_Exchanger"/>
    <property type="match status" value="1"/>
</dbReference>
<dbReference type="GO" id="GO:0051453">
    <property type="term" value="P:regulation of intracellular pH"/>
    <property type="evidence" value="ECO:0007669"/>
    <property type="project" value="TreeGrafter"/>
</dbReference>
<keyword evidence="2" id="KW-0813">Transport</keyword>
<keyword evidence="5" id="KW-0915">Sodium</keyword>
<dbReference type="EMBL" id="JAWJWE010000007">
    <property type="protein sequence ID" value="KAK6632803.1"/>
    <property type="molecule type" value="Genomic_DNA"/>
</dbReference>
<dbReference type="GO" id="GO:0098719">
    <property type="term" value="P:sodium ion import across plasma membrane"/>
    <property type="evidence" value="ECO:0007669"/>
    <property type="project" value="TreeGrafter"/>
</dbReference>
<keyword evidence="6" id="KW-0406">Ion transport</keyword>
<evidence type="ECO:0000256" key="9">
    <source>
        <dbReference type="SAM" id="Phobius"/>
    </source>
</evidence>
<dbReference type="GO" id="GO:0005886">
    <property type="term" value="C:plasma membrane"/>
    <property type="evidence" value="ECO:0007669"/>
    <property type="project" value="TreeGrafter"/>
</dbReference>
<evidence type="ECO:0000256" key="8">
    <source>
        <dbReference type="ARBA" id="ARBA00023201"/>
    </source>
</evidence>
<dbReference type="AlphaFoldDB" id="A0AAN8S9N8"/>
<dbReference type="InterPro" id="IPR018422">
    <property type="entry name" value="Cation/H_exchanger_CPA1"/>
</dbReference>
<proteinExistence type="predicted"/>
<sequence length="93" mass="10379">MAVCVFFVLYHMFEAYNEMTPANILYTDVLSGLASFLVVALGGTIIGIVWGFLTGLVTRYTDEVRVIEPIFIFVMAYLAYLNAEIFHMSGILA</sequence>
<evidence type="ECO:0000256" key="1">
    <source>
        <dbReference type="ARBA" id="ARBA00004141"/>
    </source>
</evidence>
<name>A0AAN8S9N8_POLSC</name>
<reference evidence="11 12" key="1">
    <citation type="submission" date="2023-10" db="EMBL/GenBank/DDBJ databases">
        <title>Genomes of two closely related lineages of the louse Polyplax serrata with different host specificities.</title>
        <authorList>
            <person name="Martinu J."/>
            <person name="Tarabai H."/>
            <person name="Stefka J."/>
            <person name="Hypsa V."/>
        </authorList>
    </citation>
    <scope>NUCLEOTIDE SEQUENCE [LARGE SCALE GENOMIC DNA]</scope>
    <source>
        <strain evidence="11">HR10_N</strain>
    </source>
</reference>
<keyword evidence="3 9" id="KW-0812">Transmembrane</keyword>
<keyword evidence="8" id="KW-0739">Sodium transport</keyword>
<dbReference type="GO" id="GO:0015385">
    <property type="term" value="F:sodium:proton antiporter activity"/>
    <property type="evidence" value="ECO:0007669"/>
    <property type="project" value="InterPro"/>
</dbReference>
<evidence type="ECO:0000256" key="3">
    <source>
        <dbReference type="ARBA" id="ARBA00022692"/>
    </source>
</evidence>
<keyword evidence="7 9" id="KW-0472">Membrane</keyword>
<evidence type="ECO:0000259" key="10">
    <source>
        <dbReference type="Pfam" id="PF00999"/>
    </source>
</evidence>
<evidence type="ECO:0000313" key="11">
    <source>
        <dbReference type="EMBL" id="KAK6632803.1"/>
    </source>
</evidence>
<dbReference type="PANTHER" id="PTHR10110:SF98">
    <property type="entry name" value="SODIUM_HYDROGEN EXCHANGER"/>
    <property type="match status" value="1"/>
</dbReference>
<comment type="subcellular location">
    <subcellularLocation>
        <location evidence="1">Membrane</location>
        <topology evidence="1">Multi-pass membrane protein</topology>
    </subcellularLocation>
</comment>
<feature type="transmembrane region" description="Helical" evidence="9">
    <location>
        <begin position="70"/>
        <end position="92"/>
    </location>
</feature>
<organism evidence="11 12">
    <name type="scientific">Polyplax serrata</name>
    <name type="common">Common mouse louse</name>
    <dbReference type="NCBI Taxonomy" id="468196"/>
    <lineage>
        <taxon>Eukaryota</taxon>
        <taxon>Metazoa</taxon>
        <taxon>Ecdysozoa</taxon>
        <taxon>Arthropoda</taxon>
        <taxon>Hexapoda</taxon>
        <taxon>Insecta</taxon>
        <taxon>Pterygota</taxon>
        <taxon>Neoptera</taxon>
        <taxon>Paraneoptera</taxon>
        <taxon>Psocodea</taxon>
        <taxon>Troctomorpha</taxon>
        <taxon>Phthiraptera</taxon>
        <taxon>Anoplura</taxon>
        <taxon>Polyplacidae</taxon>
        <taxon>Polyplax</taxon>
    </lineage>
</organism>
<evidence type="ECO:0000256" key="4">
    <source>
        <dbReference type="ARBA" id="ARBA00022989"/>
    </source>
</evidence>
<evidence type="ECO:0000256" key="6">
    <source>
        <dbReference type="ARBA" id="ARBA00023065"/>
    </source>
</evidence>
<evidence type="ECO:0000313" key="12">
    <source>
        <dbReference type="Proteomes" id="UP001372834"/>
    </source>
</evidence>